<name>A0A2P2MBG7_RHIMU</name>
<evidence type="ECO:0000313" key="1">
    <source>
        <dbReference type="EMBL" id="MBX27566.1"/>
    </source>
</evidence>
<organism evidence="1">
    <name type="scientific">Rhizophora mucronata</name>
    <name type="common">Asiatic mangrove</name>
    <dbReference type="NCBI Taxonomy" id="61149"/>
    <lineage>
        <taxon>Eukaryota</taxon>
        <taxon>Viridiplantae</taxon>
        <taxon>Streptophyta</taxon>
        <taxon>Embryophyta</taxon>
        <taxon>Tracheophyta</taxon>
        <taxon>Spermatophyta</taxon>
        <taxon>Magnoliopsida</taxon>
        <taxon>eudicotyledons</taxon>
        <taxon>Gunneridae</taxon>
        <taxon>Pentapetalae</taxon>
        <taxon>rosids</taxon>
        <taxon>fabids</taxon>
        <taxon>Malpighiales</taxon>
        <taxon>Rhizophoraceae</taxon>
        <taxon>Rhizophora</taxon>
    </lineage>
</organism>
<protein>
    <submittedName>
        <fullName evidence="1">Uncharacterized protein</fullName>
    </submittedName>
</protein>
<dbReference type="EMBL" id="GGEC01047082">
    <property type="protein sequence ID" value="MBX27566.1"/>
    <property type="molecule type" value="Transcribed_RNA"/>
</dbReference>
<dbReference type="AlphaFoldDB" id="A0A2P2MBG7"/>
<sequence length="59" mass="7101">MVSKQKYTLSSDTRKTGLLLTYTHNKNKWHLQLKLEDAPQILEGSKVRLRMHHENWRLK</sequence>
<accession>A0A2P2MBG7</accession>
<reference evidence="1" key="1">
    <citation type="submission" date="2018-02" db="EMBL/GenBank/DDBJ databases">
        <title>Rhizophora mucronata_Transcriptome.</title>
        <authorList>
            <person name="Meera S.P."/>
            <person name="Sreeshan A."/>
            <person name="Augustine A."/>
        </authorList>
    </citation>
    <scope>NUCLEOTIDE SEQUENCE</scope>
    <source>
        <tissue evidence="1">Leaf</tissue>
    </source>
</reference>
<proteinExistence type="predicted"/>